<dbReference type="AlphaFoldDB" id="T1JDH5"/>
<dbReference type="STRING" id="126957.T1JDH5"/>
<dbReference type="HOGENOM" id="CLU_772372_0_0_1"/>
<dbReference type="InterPro" id="IPR050951">
    <property type="entry name" value="Retrovirus_Pol_polyprotein"/>
</dbReference>
<dbReference type="EnsemblMetazoa" id="SMAR011857-RA">
    <property type="protein sequence ID" value="SMAR011857-PA"/>
    <property type="gene ID" value="SMAR011857"/>
</dbReference>
<dbReference type="PANTHER" id="PTHR37984:SF5">
    <property type="entry name" value="PROTEIN NYNRIN-LIKE"/>
    <property type="match status" value="1"/>
</dbReference>
<feature type="region of interest" description="Disordered" evidence="2">
    <location>
        <begin position="310"/>
        <end position="359"/>
    </location>
</feature>
<keyword evidence="4" id="KW-1185">Reference proteome</keyword>
<evidence type="ECO:0000313" key="4">
    <source>
        <dbReference type="Proteomes" id="UP000014500"/>
    </source>
</evidence>
<dbReference type="eggNOG" id="KOG0017">
    <property type="taxonomic scope" value="Eukaryota"/>
</dbReference>
<dbReference type="FunFam" id="3.30.70.270:FF:000020">
    <property type="entry name" value="Transposon Tf2-6 polyprotein-like Protein"/>
    <property type="match status" value="1"/>
</dbReference>
<organism evidence="3 4">
    <name type="scientific">Strigamia maritima</name>
    <name type="common">European centipede</name>
    <name type="synonym">Geophilus maritimus</name>
    <dbReference type="NCBI Taxonomy" id="126957"/>
    <lineage>
        <taxon>Eukaryota</taxon>
        <taxon>Metazoa</taxon>
        <taxon>Ecdysozoa</taxon>
        <taxon>Arthropoda</taxon>
        <taxon>Myriapoda</taxon>
        <taxon>Chilopoda</taxon>
        <taxon>Pleurostigmophora</taxon>
        <taxon>Geophilomorpha</taxon>
        <taxon>Linotaeniidae</taxon>
        <taxon>Strigamia</taxon>
    </lineage>
</organism>
<dbReference type="Proteomes" id="UP000014500">
    <property type="component" value="Unassembled WGS sequence"/>
</dbReference>
<reference evidence="4" key="1">
    <citation type="submission" date="2011-05" db="EMBL/GenBank/DDBJ databases">
        <authorList>
            <person name="Richards S.R."/>
            <person name="Qu J."/>
            <person name="Jiang H."/>
            <person name="Jhangiani S.N."/>
            <person name="Agravi P."/>
            <person name="Goodspeed R."/>
            <person name="Gross S."/>
            <person name="Mandapat C."/>
            <person name="Jackson L."/>
            <person name="Mathew T."/>
            <person name="Pu L."/>
            <person name="Thornton R."/>
            <person name="Saada N."/>
            <person name="Wilczek-Boney K.B."/>
            <person name="Lee S."/>
            <person name="Kovar C."/>
            <person name="Wu Y."/>
            <person name="Scherer S.E."/>
            <person name="Worley K.C."/>
            <person name="Muzny D.M."/>
            <person name="Gibbs R."/>
        </authorList>
    </citation>
    <scope>NUCLEOTIDE SEQUENCE</scope>
    <source>
        <strain evidence="4">Brora</strain>
    </source>
</reference>
<dbReference type="InterPro" id="IPR043502">
    <property type="entry name" value="DNA/RNA_pol_sf"/>
</dbReference>
<proteinExistence type="predicted"/>
<evidence type="ECO:0000256" key="2">
    <source>
        <dbReference type="SAM" id="MobiDB-lite"/>
    </source>
</evidence>
<dbReference type="EC" id="2.7.7.49" evidence="1"/>
<protein>
    <recommendedName>
        <fullName evidence="1">RNA-directed DNA polymerase</fullName>
        <ecNumber evidence="1">2.7.7.49</ecNumber>
    </recommendedName>
</protein>
<sequence length="359" mass="40497">MVVTRLPFGTMPSAGAFQRSISTVLGGVPSMHVYLDDILIATASWKQHCIKLLDAGLRLALEKSNFGKKELDFLGFHLSGLGLSPIESKVQALIEIAPPEDKSQSRTFIGIVNFYSVFVKELASLAAPLYELLCEQVKWSWANKQQSAFVAVNTHLDAMKPRLNYARTSDAVVQRNFMMGESVWYQVFPKAVIRWHPGIVTEIRDAVVYVIKDVESDQLHVRHLNCLRRRILTNPEVEVVVKEPSQVPVEEVQEKETLEQNMRPTVVLLKSQQEAIGQRQTTGRQRTQVTGTGMILRSRPRRSYSFPRYRVVESESEDENDLDQAVWTGEVKPLPGITPRKVTSESSSESEQEFASPKC</sequence>
<dbReference type="GO" id="GO:0003964">
    <property type="term" value="F:RNA-directed DNA polymerase activity"/>
    <property type="evidence" value="ECO:0007669"/>
    <property type="project" value="UniProtKB-EC"/>
</dbReference>
<dbReference type="Gene3D" id="3.30.70.270">
    <property type="match status" value="2"/>
</dbReference>
<dbReference type="SUPFAM" id="SSF56672">
    <property type="entry name" value="DNA/RNA polymerases"/>
    <property type="match status" value="1"/>
</dbReference>
<dbReference type="EMBL" id="JH432106">
    <property type="status" value="NOT_ANNOTATED_CDS"/>
    <property type="molecule type" value="Genomic_DNA"/>
</dbReference>
<dbReference type="InterPro" id="IPR043128">
    <property type="entry name" value="Rev_trsase/Diguanyl_cyclase"/>
</dbReference>
<evidence type="ECO:0000256" key="1">
    <source>
        <dbReference type="ARBA" id="ARBA00012493"/>
    </source>
</evidence>
<accession>T1JDH5</accession>
<name>T1JDH5_STRMM</name>
<dbReference type="PANTHER" id="PTHR37984">
    <property type="entry name" value="PROTEIN CBG26694"/>
    <property type="match status" value="1"/>
</dbReference>
<reference evidence="3" key="2">
    <citation type="submission" date="2015-02" db="UniProtKB">
        <authorList>
            <consortium name="EnsemblMetazoa"/>
        </authorList>
    </citation>
    <scope>IDENTIFICATION</scope>
</reference>
<dbReference type="PhylomeDB" id="T1JDH5"/>
<evidence type="ECO:0000313" key="3">
    <source>
        <dbReference type="EnsemblMetazoa" id="SMAR011857-PA"/>
    </source>
</evidence>